<name>A0ABX1I3N7_9GAMM</name>
<keyword evidence="5" id="KW-1185">Reference proteome</keyword>
<keyword evidence="1" id="KW-0175">Coiled coil</keyword>
<evidence type="ECO:0000256" key="2">
    <source>
        <dbReference type="SAM" id="SignalP"/>
    </source>
</evidence>
<feature type="signal peptide" evidence="2">
    <location>
        <begin position="1"/>
        <end position="24"/>
    </location>
</feature>
<dbReference type="EMBL" id="JAAXKX010000001">
    <property type="protein sequence ID" value="NKN31673.1"/>
    <property type="molecule type" value="Genomic_DNA"/>
</dbReference>
<dbReference type="Proteomes" id="UP000740754">
    <property type="component" value="Unassembled WGS sequence"/>
</dbReference>
<protein>
    <submittedName>
        <fullName evidence="4">LysM peptidoglycan-binding domain-containing protein</fullName>
    </submittedName>
</protein>
<evidence type="ECO:0000313" key="4">
    <source>
        <dbReference type="EMBL" id="NKN31673.1"/>
    </source>
</evidence>
<dbReference type="Gene3D" id="3.10.350.10">
    <property type="entry name" value="LysM domain"/>
    <property type="match status" value="1"/>
</dbReference>
<dbReference type="SMART" id="SM00257">
    <property type="entry name" value="LysM"/>
    <property type="match status" value="1"/>
</dbReference>
<keyword evidence="2" id="KW-0732">Signal</keyword>
<comment type="caution">
    <text evidence="4">The sequence shown here is derived from an EMBL/GenBank/DDBJ whole genome shotgun (WGS) entry which is preliminary data.</text>
</comment>
<feature type="coiled-coil region" evidence="1">
    <location>
        <begin position="70"/>
        <end position="104"/>
    </location>
</feature>
<gene>
    <name evidence="4" type="ORF">HF203_00335</name>
</gene>
<feature type="domain" description="LysM" evidence="3">
    <location>
        <begin position="199"/>
        <end position="248"/>
    </location>
</feature>
<evidence type="ECO:0000256" key="1">
    <source>
        <dbReference type="SAM" id="Coils"/>
    </source>
</evidence>
<evidence type="ECO:0000259" key="3">
    <source>
        <dbReference type="PROSITE" id="PS51782"/>
    </source>
</evidence>
<organism evidence="4 5">
    <name type="scientific">Marichromatium bheemlicum</name>
    <dbReference type="NCBI Taxonomy" id="365339"/>
    <lineage>
        <taxon>Bacteria</taxon>
        <taxon>Pseudomonadati</taxon>
        <taxon>Pseudomonadota</taxon>
        <taxon>Gammaproteobacteria</taxon>
        <taxon>Chromatiales</taxon>
        <taxon>Chromatiaceae</taxon>
        <taxon>Marichromatium</taxon>
    </lineage>
</organism>
<dbReference type="InterPro" id="IPR018392">
    <property type="entry name" value="LysM"/>
</dbReference>
<sequence>MEFTALRNLVLALGALGTAVTVTATPIPTDPSPPATATGPRIDALEAHIEGMQDKLRESAGARKAADQARMEAERRLAASIQTIEQLRYELARVEDARNALSEALRAQAQAHLDAVARLAEVRTDTQQLDQLYRRLPPALGGTLGIEEARAAATTSYQVLVETLRQPARGAARQIEHDAASTQLQIDQALLAVLTEASGLYRVRENDSLALISRRVYGPEGRWQALFEANRHLLDDPDRLTPGMTLVLP</sequence>
<proteinExistence type="predicted"/>
<reference evidence="4 5" key="1">
    <citation type="submission" date="2020-04" db="EMBL/GenBank/DDBJ databases">
        <title>Draft Whole-Genome sequence of Marichromatium bheemlicum DSM 18632, type strain.</title>
        <authorList>
            <person name="Kyndt J.A."/>
            <person name="Meyer T.E."/>
        </authorList>
    </citation>
    <scope>NUCLEOTIDE SEQUENCE [LARGE SCALE GENOMIC DNA]</scope>
    <source>
        <strain evidence="4 5">DSM 18632</strain>
    </source>
</reference>
<dbReference type="CDD" id="cd00118">
    <property type="entry name" value="LysM"/>
    <property type="match status" value="1"/>
</dbReference>
<dbReference type="PROSITE" id="PS51782">
    <property type="entry name" value="LYSM"/>
    <property type="match status" value="1"/>
</dbReference>
<dbReference type="RefSeq" id="WP_168665438.1">
    <property type="nucleotide sequence ID" value="NZ_JAAXKX010000001.1"/>
</dbReference>
<evidence type="ECO:0000313" key="5">
    <source>
        <dbReference type="Proteomes" id="UP000740754"/>
    </source>
</evidence>
<dbReference type="Pfam" id="PF01476">
    <property type="entry name" value="LysM"/>
    <property type="match status" value="1"/>
</dbReference>
<accession>A0ABX1I3N7</accession>
<dbReference type="InterPro" id="IPR036779">
    <property type="entry name" value="LysM_dom_sf"/>
</dbReference>
<feature type="chain" id="PRO_5045657498" evidence="2">
    <location>
        <begin position="25"/>
        <end position="249"/>
    </location>
</feature>